<reference evidence="2" key="1">
    <citation type="journal article" date="2022" name="bioRxiv">
        <title>Sequencing and chromosome-scale assembly of the giantPleurodeles waltlgenome.</title>
        <authorList>
            <person name="Brown T."/>
            <person name="Elewa A."/>
            <person name="Iarovenko S."/>
            <person name="Subramanian E."/>
            <person name="Araus A.J."/>
            <person name="Petzold A."/>
            <person name="Susuki M."/>
            <person name="Suzuki K.-i.T."/>
            <person name="Hayashi T."/>
            <person name="Toyoda A."/>
            <person name="Oliveira C."/>
            <person name="Osipova E."/>
            <person name="Leigh N.D."/>
            <person name="Simon A."/>
            <person name="Yun M.H."/>
        </authorList>
    </citation>
    <scope>NUCLEOTIDE SEQUENCE</scope>
    <source>
        <strain evidence="2">20211129_DDA</strain>
        <tissue evidence="2">Liver</tissue>
    </source>
</reference>
<protein>
    <submittedName>
        <fullName evidence="2">Uncharacterized protein</fullName>
    </submittedName>
</protein>
<proteinExistence type="predicted"/>
<comment type="caution">
    <text evidence="2">The sequence shown here is derived from an EMBL/GenBank/DDBJ whole genome shotgun (WGS) entry which is preliminary data.</text>
</comment>
<dbReference type="EMBL" id="JANPWB010000008">
    <property type="protein sequence ID" value="KAJ1164062.1"/>
    <property type="molecule type" value="Genomic_DNA"/>
</dbReference>
<keyword evidence="3" id="KW-1185">Reference proteome</keyword>
<feature type="region of interest" description="Disordered" evidence="1">
    <location>
        <begin position="1"/>
        <end position="22"/>
    </location>
</feature>
<dbReference type="Proteomes" id="UP001066276">
    <property type="component" value="Chromosome 4_2"/>
</dbReference>
<evidence type="ECO:0000256" key="1">
    <source>
        <dbReference type="SAM" id="MobiDB-lite"/>
    </source>
</evidence>
<evidence type="ECO:0000313" key="3">
    <source>
        <dbReference type="Proteomes" id="UP001066276"/>
    </source>
</evidence>
<evidence type="ECO:0000313" key="2">
    <source>
        <dbReference type="EMBL" id="KAJ1164062.1"/>
    </source>
</evidence>
<organism evidence="2 3">
    <name type="scientific">Pleurodeles waltl</name>
    <name type="common">Iberian ribbed newt</name>
    <dbReference type="NCBI Taxonomy" id="8319"/>
    <lineage>
        <taxon>Eukaryota</taxon>
        <taxon>Metazoa</taxon>
        <taxon>Chordata</taxon>
        <taxon>Craniata</taxon>
        <taxon>Vertebrata</taxon>
        <taxon>Euteleostomi</taxon>
        <taxon>Amphibia</taxon>
        <taxon>Batrachia</taxon>
        <taxon>Caudata</taxon>
        <taxon>Salamandroidea</taxon>
        <taxon>Salamandridae</taxon>
        <taxon>Pleurodelinae</taxon>
        <taxon>Pleurodeles</taxon>
    </lineage>
</organism>
<name>A0AAV7SIZ1_PLEWA</name>
<gene>
    <name evidence="2" type="ORF">NDU88_004509</name>
</gene>
<sequence>MGVENRSPIPAPPPCRSGKDDVRLEKGGVADLEVREMDRGTRHDPTAPPGRAAQQKLLLSRACLNTAPTSLDVRLHHGNKDLVWASRVAG</sequence>
<dbReference type="AlphaFoldDB" id="A0AAV7SIZ1"/>
<accession>A0AAV7SIZ1</accession>